<dbReference type="Proteomes" id="UP000591948">
    <property type="component" value="Unassembled WGS sequence"/>
</dbReference>
<name>A0A6V8P7Z6_9ACTN</name>
<protein>
    <submittedName>
        <fullName evidence="1">Uncharacterized protein</fullName>
    </submittedName>
</protein>
<evidence type="ECO:0000313" key="1">
    <source>
        <dbReference type="EMBL" id="GFP27784.1"/>
    </source>
</evidence>
<accession>A0A6V8P7Z6</accession>
<feature type="non-terminal residue" evidence="1">
    <location>
        <position position="1"/>
    </location>
</feature>
<proteinExistence type="predicted"/>
<gene>
    <name evidence="1" type="ORF">HKBW3S33_01194</name>
</gene>
<organism evidence="1 2">
    <name type="scientific">Candidatus Hakubella thermalkaliphila</name>
    <dbReference type="NCBI Taxonomy" id="2754717"/>
    <lineage>
        <taxon>Bacteria</taxon>
        <taxon>Bacillati</taxon>
        <taxon>Actinomycetota</taxon>
        <taxon>Actinomycetota incertae sedis</taxon>
        <taxon>Candidatus Hakubellales</taxon>
        <taxon>Candidatus Hakubellaceae</taxon>
        <taxon>Candidatus Hakubella</taxon>
    </lineage>
</organism>
<dbReference type="EMBL" id="BLRY01000067">
    <property type="protein sequence ID" value="GFP27784.1"/>
    <property type="molecule type" value="Genomic_DNA"/>
</dbReference>
<evidence type="ECO:0000313" key="2">
    <source>
        <dbReference type="Proteomes" id="UP000591948"/>
    </source>
</evidence>
<sequence>VQFCTGCRNHGDFIHHKEDSTPALKNFMLAGGLLGTSSLKYNTNCRPSTPREKMSLPDEFEAEKLYENLKRVEDFRTFSHHIVNFLETHSEKRLTS</sequence>
<keyword evidence="2" id="KW-1185">Reference proteome</keyword>
<dbReference type="AlphaFoldDB" id="A0A6V8P7Z6"/>
<reference evidence="1 2" key="1">
    <citation type="journal article" date="2020" name="Front. Microbiol.">
        <title>Single-cell genomics of novel Actinobacteria with the Wood-Ljungdahl pathway discovered in a serpentinizing system.</title>
        <authorList>
            <person name="Merino N."/>
            <person name="Kawai M."/>
            <person name="Boyd E.S."/>
            <person name="Colman D.R."/>
            <person name="McGlynn S.E."/>
            <person name="Nealson K.H."/>
            <person name="Kurokawa K."/>
            <person name="Hongoh Y."/>
        </authorList>
    </citation>
    <scope>NUCLEOTIDE SEQUENCE [LARGE SCALE GENOMIC DNA]</scope>
    <source>
        <strain evidence="1 2">S33</strain>
    </source>
</reference>
<comment type="caution">
    <text evidence="1">The sequence shown here is derived from an EMBL/GenBank/DDBJ whole genome shotgun (WGS) entry which is preliminary data.</text>
</comment>